<dbReference type="AlphaFoldDB" id="A0A975Y0N8"/>
<evidence type="ECO:0000313" key="2">
    <source>
        <dbReference type="EMBL" id="QWZ08662.1"/>
    </source>
</evidence>
<keyword evidence="3" id="KW-1185">Reference proteome</keyword>
<dbReference type="Proteomes" id="UP000683575">
    <property type="component" value="Chromosome"/>
</dbReference>
<feature type="domain" description="Metallo-beta-lactamase" evidence="1">
    <location>
        <begin position="35"/>
        <end position="229"/>
    </location>
</feature>
<proteinExistence type="predicted"/>
<evidence type="ECO:0000259" key="1">
    <source>
        <dbReference type="SMART" id="SM00849"/>
    </source>
</evidence>
<accession>A0A975Y0N8</accession>
<dbReference type="InterPro" id="IPR045761">
    <property type="entry name" value="ODP_dom"/>
</dbReference>
<evidence type="ECO:0000313" key="3">
    <source>
        <dbReference type="Proteomes" id="UP000683575"/>
    </source>
</evidence>
<dbReference type="PANTHER" id="PTHR43717:SF1">
    <property type="entry name" value="ANAEROBIC NITRIC OXIDE REDUCTASE FLAVORUBREDOXIN"/>
    <property type="match status" value="1"/>
</dbReference>
<dbReference type="Pfam" id="PF19583">
    <property type="entry name" value="ODP"/>
    <property type="match status" value="1"/>
</dbReference>
<dbReference type="EMBL" id="CP077062">
    <property type="protein sequence ID" value="QWZ08662.1"/>
    <property type="molecule type" value="Genomic_DNA"/>
</dbReference>
<dbReference type="KEGG" id="nps:KRR39_02010"/>
<organism evidence="2 3">
    <name type="scientific">Nocardioides panacis</name>
    <dbReference type="NCBI Taxonomy" id="2849501"/>
    <lineage>
        <taxon>Bacteria</taxon>
        <taxon>Bacillati</taxon>
        <taxon>Actinomycetota</taxon>
        <taxon>Actinomycetes</taxon>
        <taxon>Propionibacteriales</taxon>
        <taxon>Nocardioidaceae</taxon>
        <taxon>Nocardioides</taxon>
    </lineage>
</organism>
<dbReference type="InterPro" id="IPR001279">
    <property type="entry name" value="Metallo-B-lactamas"/>
</dbReference>
<name>A0A975Y0N8_9ACTN</name>
<reference evidence="2" key="1">
    <citation type="submission" date="2021-06" db="EMBL/GenBank/DDBJ databases">
        <title>Complete genome sequence of Nocardioides sp. G188.</title>
        <authorList>
            <person name="Im W.-T."/>
        </authorList>
    </citation>
    <scope>NUCLEOTIDE SEQUENCE</scope>
    <source>
        <strain evidence="2">G188</strain>
    </source>
</reference>
<protein>
    <submittedName>
        <fullName evidence="2">MBL fold metallo-hydrolase</fullName>
    </submittedName>
</protein>
<dbReference type="RefSeq" id="WP_216940293.1">
    <property type="nucleotide sequence ID" value="NZ_CP077062.1"/>
</dbReference>
<dbReference type="PANTHER" id="PTHR43717">
    <property type="entry name" value="ANAEROBIC NITRIC OXIDE REDUCTASE FLAVORUBREDOXIN"/>
    <property type="match status" value="1"/>
</dbReference>
<sequence>MTTTSATTGLAPYQIADETFVIPWNLPAPPVGLFPMNSMVIRGAEPTLIDTGAPANREDWLAAAWGLVDPLDVRWVFLSHDDRDHSGNLVQVMEACPNATLLTSWFAVGRMFEEWETPLNRVRFVNDGDRVDIGDRELVALRPPVFDNPTTRGVLDTRTGAYWSVDTFATNVPEPMAESDELPDDAFEDGQLFGGRLVAPWHELLDDAKYQRYVDRVQRLDISVVAGCHTPVIRGPRIEKAFAATRRLPSLDAWHDFSQADLEAWMDAMGPPPEA</sequence>
<gene>
    <name evidence="2" type="ORF">KRR39_02010</name>
</gene>
<dbReference type="SMART" id="SM00849">
    <property type="entry name" value="Lactamase_B"/>
    <property type="match status" value="1"/>
</dbReference>